<dbReference type="SUPFAM" id="SSF54928">
    <property type="entry name" value="RNA-binding domain, RBD"/>
    <property type="match status" value="1"/>
</dbReference>
<reference evidence="1" key="1">
    <citation type="submission" date="2006-10" db="EMBL/GenBank/DDBJ databases">
        <authorList>
            <person name="Amadeo P."/>
            <person name="Zhao Q."/>
            <person name="Wortman J."/>
            <person name="Fraser-Liggett C."/>
            <person name="Carlton J."/>
        </authorList>
    </citation>
    <scope>NUCLEOTIDE SEQUENCE</scope>
    <source>
        <strain evidence="1">G3</strain>
    </source>
</reference>
<organism evidence="1 2">
    <name type="scientific">Trichomonas vaginalis (strain ATCC PRA-98 / G3)</name>
    <dbReference type="NCBI Taxonomy" id="412133"/>
    <lineage>
        <taxon>Eukaryota</taxon>
        <taxon>Metamonada</taxon>
        <taxon>Parabasalia</taxon>
        <taxon>Trichomonadida</taxon>
        <taxon>Trichomonadidae</taxon>
        <taxon>Trichomonas</taxon>
    </lineage>
</organism>
<sequence length="201" mass="23078">MAEELGLSPKFLAPYVVDKQGDKYIANVPKVILEHLRSPDFTEDVNPMKQPQHAKLHLVLTNNSSKDENVTIDDLVEREFSSEKWTKKVKIHLASKGVYQANRASNEDDIEYSPFGRSDDKFTVKLDGLPEPFDKNDVMDLLYDCGCNYFDKVNIPRERDSDKLKPVAFIKFDRLRHAILFIENNPQIKIGQFILAPMLVP</sequence>
<name>A2EDJ1_TRIV3</name>
<dbReference type="GO" id="GO:0003676">
    <property type="term" value="F:nucleic acid binding"/>
    <property type="evidence" value="ECO:0007669"/>
    <property type="project" value="InterPro"/>
</dbReference>
<reference evidence="1" key="2">
    <citation type="journal article" date="2007" name="Science">
        <title>Draft genome sequence of the sexually transmitted pathogen Trichomonas vaginalis.</title>
        <authorList>
            <person name="Carlton J.M."/>
            <person name="Hirt R.P."/>
            <person name="Silva J.C."/>
            <person name="Delcher A.L."/>
            <person name="Schatz M."/>
            <person name="Zhao Q."/>
            <person name="Wortman J.R."/>
            <person name="Bidwell S.L."/>
            <person name="Alsmark U.C.M."/>
            <person name="Besteiro S."/>
            <person name="Sicheritz-Ponten T."/>
            <person name="Noel C.J."/>
            <person name="Dacks J.B."/>
            <person name="Foster P.G."/>
            <person name="Simillion C."/>
            <person name="Van de Peer Y."/>
            <person name="Miranda-Saavedra D."/>
            <person name="Barton G.J."/>
            <person name="Westrop G.D."/>
            <person name="Mueller S."/>
            <person name="Dessi D."/>
            <person name="Fiori P.L."/>
            <person name="Ren Q."/>
            <person name="Paulsen I."/>
            <person name="Zhang H."/>
            <person name="Bastida-Corcuera F.D."/>
            <person name="Simoes-Barbosa A."/>
            <person name="Brown M.T."/>
            <person name="Hayes R.D."/>
            <person name="Mukherjee M."/>
            <person name="Okumura C.Y."/>
            <person name="Schneider R."/>
            <person name="Smith A.J."/>
            <person name="Vanacova S."/>
            <person name="Villalvazo M."/>
            <person name="Haas B.J."/>
            <person name="Pertea M."/>
            <person name="Feldblyum T.V."/>
            <person name="Utterback T.R."/>
            <person name="Shu C.L."/>
            <person name="Osoegawa K."/>
            <person name="de Jong P.J."/>
            <person name="Hrdy I."/>
            <person name="Horvathova L."/>
            <person name="Zubacova Z."/>
            <person name="Dolezal P."/>
            <person name="Malik S.B."/>
            <person name="Logsdon J.M. Jr."/>
            <person name="Henze K."/>
            <person name="Gupta A."/>
            <person name="Wang C.C."/>
            <person name="Dunne R.L."/>
            <person name="Upcroft J.A."/>
            <person name="Upcroft P."/>
            <person name="White O."/>
            <person name="Salzberg S.L."/>
            <person name="Tang P."/>
            <person name="Chiu C.-H."/>
            <person name="Lee Y.-S."/>
            <person name="Embley T.M."/>
            <person name="Coombs G.H."/>
            <person name="Mottram J.C."/>
            <person name="Tachezy J."/>
            <person name="Fraser-Liggett C.M."/>
            <person name="Johnson P.J."/>
        </authorList>
    </citation>
    <scope>NUCLEOTIDE SEQUENCE [LARGE SCALE GENOMIC DNA]</scope>
    <source>
        <strain evidence="1">G3</strain>
    </source>
</reference>
<proteinExistence type="predicted"/>
<keyword evidence="2" id="KW-1185">Reference proteome</keyword>
<dbReference type="OrthoDB" id="193499at2759"/>
<evidence type="ECO:0000313" key="1">
    <source>
        <dbReference type="EMBL" id="EAY09256.1"/>
    </source>
</evidence>
<dbReference type="VEuPathDB" id="TrichDB:TVAGG3_0905750"/>
<dbReference type="SMR" id="A2EDJ1"/>
<evidence type="ECO:0000313" key="2">
    <source>
        <dbReference type="Proteomes" id="UP000001542"/>
    </source>
</evidence>
<dbReference type="InParanoid" id="A2EDJ1"/>
<gene>
    <name evidence="1" type="ORF">TVAG_133140</name>
</gene>
<dbReference type="RefSeq" id="XP_001321479.1">
    <property type="nucleotide sequence ID" value="XM_001321444.1"/>
</dbReference>
<dbReference type="VEuPathDB" id="TrichDB:TVAG_133140"/>
<dbReference type="AlphaFoldDB" id="A2EDJ1"/>
<accession>A2EDJ1</accession>
<dbReference type="EMBL" id="DS113361">
    <property type="protein sequence ID" value="EAY09256.1"/>
    <property type="molecule type" value="Genomic_DNA"/>
</dbReference>
<dbReference type="KEGG" id="tva:4767172"/>
<dbReference type="InterPro" id="IPR035979">
    <property type="entry name" value="RBD_domain_sf"/>
</dbReference>
<dbReference type="Proteomes" id="UP000001542">
    <property type="component" value="Unassembled WGS sequence"/>
</dbReference>
<evidence type="ECO:0008006" key="3">
    <source>
        <dbReference type="Google" id="ProtNLM"/>
    </source>
</evidence>
<protein>
    <recommendedName>
        <fullName evidence="3">RRM domain-containing protein</fullName>
    </recommendedName>
</protein>